<dbReference type="PROSITE" id="PS50113">
    <property type="entry name" value="PAC"/>
    <property type="match status" value="1"/>
</dbReference>
<dbReference type="GO" id="GO:0005524">
    <property type="term" value="F:ATP binding"/>
    <property type="evidence" value="ECO:0007669"/>
    <property type="project" value="UniProtKB-KW"/>
</dbReference>
<dbReference type="InterPro" id="IPR035965">
    <property type="entry name" value="PAS-like_dom_sf"/>
</dbReference>
<dbReference type="Gene3D" id="3.30.565.10">
    <property type="entry name" value="Histidine kinase-like ATPase, C-terminal domain"/>
    <property type="match status" value="1"/>
</dbReference>
<evidence type="ECO:0000256" key="3">
    <source>
        <dbReference type="ARBA" id="ARBA00022553"/>
    </source>
</evidence>
<comment type="caution">
    <text evidence="13">The sequence shown here is derived from an EMBL/GenBank/DDBJ whole genome shotgun (WGS) entry which is preliminary data.</text>
</comment>
<dbReference type="InterPro" id="IPR000014">
    <property type="entry name" value="PAS"/>
</dbReference>
<dbReference type="InterPro" id="IPR001610">
    <property type="entry name" value="PAC"/>
</dbReference>
<feature type="domain" description="PAC" evidence="12">
    <location>
        <begin position="113"/>
        <end position="165"/>
    </location>
</feature>
<dbReference type="SUPFAM" id="SSF55874">
    <property type="entry name" value="ATPase domain of HSP90 chaperone/DNA topoisomerase II/histidine kinase"/>
    <property type="match status" value="1"/>
</dbReference>
<dbReference type="Pfam" id="PF07730">
    <property type="entry name" value="HisKA_3"/>
    <property type="match status" value="1"/>
</dbReference>
<proteinExistence type="predicted"/>
<dbReference type="InterPro" id="IPR011712">
    <property type="entry name" value="Sig_transdc_His_kin_sub3_dim/P"/>
</dbReference>
<dbReference type="PROSITE" id="PS50112">
    <property type="entry name" value="PAS"/>
    <property type="match status" value="1"/>
</dbReference>
<evidence type="ECO:0000256" key="8">
    <source>
        <dbReference type="ARBA" id="ARBA00023012"/>
    </source>
</evidence>
<evidence type="ECO:0000313" key="13">
    <source>
        <dbReference type="EMBL" id="NBI28974.1"/>
    </source>
</evidence>
<dbReference type="OrthoDB" id="9760839at2"/>
<dbReference type="Proteomes" id="UP000448943">
    <property type="component" value="Unassembled WGS sequence"/>
</dbReference>
<feature type="domain" description="Histidine kinase" evidence="10">
    <location>
        <begin position="180"/>
        <end position="366"/>
    </location>
</feature>
<dbReference type="InterPro" id="IPR003594">
    <property type="entry name" value="HATPase_dom"/>
</dbReference>
<evidence type="ECO:0000259" key="12">
    <source>
        <dbReference type="PROSITE" id="PS50113"/>
    </source>
</evidence>
<dbReference type="EMBL" id="SIJB01000019">
    <property type="protein sequence ID" value="NBI28974.1"/>
    <property type="molecule type" value="Genomic_DNA"/>
</dbReference>
<dbReference type="Pfam" id="PF02518">
    <property type="entry name" value="HATPase_c"/>
    <property type="match status" value="1"/>
</dbReference>
<keyword evidence="3" id="KW-0597">Phosphoprotein</keyword>
<dbReference type="PANTHER" id="PTHR24421:SF10">
    <property type="entry name" value="NITRATE_NITRITE SENSOR PROTEIN NARQ"/>
    <property type="match status" value="1"/>
</dbReference>
<evidence type="ECO:0000256" key="4">
    <source>
        <dbReference type="ARBA" id="ARBA00022679"/>
    </source>
</evidence>
<keyword evidence="9" id="KW-0175">Coiled coil</keyword>
<keyword evidence="4" id="KW-0808">Transferase</keyword>
<feature type="domain" description="PAS" evidence="11">
    <location>
        <begin position="35"/>
        <end position="97"/>
    </location>
</feature>
<accession>A0A6N9Q2L1</accession>
<dbReference type="CDD" id="cd00130">
    <property type="entry name" value="PAS"/>
    <property type="match status" value="1"/>
</dbReference>
<keyword evidence="7" id="KW-0067">ATP-binding</keyword>
<dbReference type="SUPFAM" id="SSF55785">
    <property type="entry name" value="PYP-like sensor domain (PAS domain)"/>
    <property type="match status" value="1"/>
</dbReference>
<dbReference type="NCBIfam" id="TIGR00229">
    <property type="entry name" value="sensory_box"/>
    <property type="match status" value="1"/>
</dbReference>
<evidence type="ECO:0000259" key="10">
    <source>
        <dbReference type="PROSITE" id="PS50109"/>
    </source>
</evidence>
<evidence type="ECO:0000256" key="6">
    <source>
        <dbReference type="ARBA" id="ARBA00022777"/>
    </source>
</evidence>
<sequence>MLNRNNLYPDINENVKQLLSNIGANNVSKKTKEKLHETLSQLVDLKTALDESSIVAVTDQYGTINYVNDKFCEISKYSREELIGQNHRIVNSGFHSEKFIGNLWSTILNGEVWKGEIRNKAKDGSFYWVNTTIVPFLNEANQPYQFLSIRTEITKLKQAEKELKNMMTKLMNVQEDERRKISRELHDGIGQRLFSLLIQIDQISHDIEHNNLEVMRNDVSNIIQEIRDMSWELRPSVLDDLGVVPAIRSYLKEYSQHYGIEVQLDTNIKKRLEIDIETTIYRIIQEALTNIGKYADVSEAFVKMIEDEKKIVVSIMDYGHGFVRQRDMKGVGLFSMEERARAVNGELEIESEPEKGTHIKLTINKL</sequence>
<keyword evidence="14" id="KW-1185">Reference proteome</keyword>
<dbReference type="GO" id="GO:0000155">
    <property type="term" value="F:phosphorelay sensor kinase activity"/>
    <property type="evidence" value="ECO:0007669"/>
    <property type="project" value="InterPro"/>
</dbReference>
<feature type="coiled-coil region" evidence="9">
    <location>
        <begin position="149"/>
        <end position="176"/>
    </location>
</feature>
<dbReference type="InterPro" id="IPR005467">
    <property type="entry name" value="His_kinase_dom"/>
</dbReference>
<dbReference type="PANTHER" id="PTHR24421">
    <property type="entry name" value="NITRATE/NITRITE SENSOR PROTEIN NARX-RELATED"/>
    <property type="match status" value="1"/>
</dbReference>
<dbReference type="InterPro" id="IPR050482">
    <property type="entry name" value="Sensor_HK_TwoCompSys"/>
</dbReference>
<evidence type="ECO:0000256" key="5">
    <source>
        <dbReference type="ARBA" id="ARBA00022741"/>
    </source>
</evidence>
<dbReference type="SMART" id="SM00086">
    <property type="entry name" value="PAC"/>
    <property type="match status" value="1"/>
</dbReference>
<keyword evidence="6" id="KW-0418">Kinase</keyword>
<gene>
    <name evidence="13" type="ORF">ERL59_08375</name>
</gene>
<evidence type="ECO:0000256" key="2">
    <source>
        <dbReference type="ARBA" id="ARBA00012438"/>
    </source>
</evidence>
<evidence type="ECO:0000256" key="7">
    <source>
        <dbReference type="ARBA" id="ARBA00022840"/>
    </source>
</evidence>
<protein>
    <recommendedName>
        <fullName evidence="2">histidine kinase</fullName>
        <ecNumber evidence="2">2.7.13.3</ecNumber>
    </recommendedName>
</protein>
<dbReference type="Gene3D" id="3.30.450.20">
    <property type="entry name" value="PAS domain"/>
    <property type="match status" value="1"/>
</dbReference>
<keyword evidence="5" id="KW-0547">Nucleotide-binding</keyword>
<dbReference type="CDD" id="cd16917">
    <property type="entry name" value="HATPase_UhpB-NarQ-NarX-like"/>
    <property type="match status" value="1"/>
</dbReference>
<dbReference type="AlphaFoldDB" id="A0A6N9Q2L1"/>
<dbReference type="GO" id="GO:0016020">
    <property type="term" value="C:membrane"/>
    <property type="evidence" value="ECO:0007669"/>
    <property type="project" value="InterPro"/>
</dbReference>
<keyword evidence="8" id="KW-0902">Two-component regulatory system</keyword>
<comment type="catalytic activity">
    <reaction evidence="1">
        <text>ATP + protein L-histidine = ADP + protein N-phospho-L-histidine.</text>
        <dbReference type="EC" id="2.7.13.3"/>
    </reaction>
</comment>
<dbReference type="Gene3D" id="1.20.5.1930">
    <property type="match status" value="1"/>
</dbReference>
<organism evidence="13 14">
    <name type="scientific">Chengkuizengella marina</name>
    <dbReference type="NCBI Taxonomy" id="2507566"/>
    <lineage>
        <taxon>Bacteria</taxon>
        <taxon>Bacillati</taxon>
        <taxon>Bacillota</taxon>
        <taxon>Bacilli</taxon>
        <taxon>Bacillales</taxon>
        <taxon>Paenibacillaceae</taxon>
        <taxon>Chengkuizengella</taxon>
    </lineage>
</organism>
<name>A0A6N9Q2L1_9BACL</name>
<dbReference type="GO" id="GO:0046983">
    <property type="term" value="F:protein dimerization activity"/>
    <property type="evidence" value="ECO:0007669"/>
    <property type="project" value="InterPro"/>
</dbReference>
<dbReference type="InterPro" id="IPR000700">
    <property type="entry name" value="PAS-assoc_C"/>
</dbReference>
<dbReference type="Pfam" id="PF13426">
    <property type="entry name" value="PAS_9"/>
    <property type="match status" value="1"/>
</dbReference>
<evidence type="ECO:0000259" key="11">
    <source>
        <dbReference type="PROSITE" id="PS50112"/>
    </source>
</evidence>
<evidence type="ECO:0000313" key="14">
    <source>
        <dbReference type="Proteomes" id="UP000448943"/>
    </source>
</evidence>
<evidence type="ECO:0000256" key="1">
    <source>
        <dbReference type="ARBA" id="ARBA00000085"/>
    </source>
</evidence>
<reference evidence="13 14" key="1">
    <citation type="submission" date="2019-01" db="EMBL/GenBank/DDBJ databases">
        <title>Chengkuizengella sp. nov., isolated from deep-sea sediment of East Pacific Ocean.</title>
        <authorList>
            <person name="Yang J."/>
            <person name="Lai Q."/>
            <person name="Shao Z."/>
        </authorList>
    </citation>
    <scope>NUCLEOTIDE SEQUENCE [LARGE SCALE GENOMIC DNA]</scope>
    <source>
        <strain evidence="13 14">YPA3-1-1</strain>
    </source>
</reference>
<evidence type="ECO:0000256" key="9">
    <source>
        <dbReference type="SAM" id="Coils"/>
    </source>
</evidence>
<dbReference type="PROSITE" id="PS50109">
    <property type="entry name" value="HIS_KIN"/>
    <property type="match status" value="1"/>
</dbReference>
<dbReference type="EC" id="2.7.13.3" evidence="2"/>
<dbReference type="InterPro" id="IPR036890">
    <property type="entry name" value="HATPase_C_sf"/>
</dbReference>